<dbReference type="SUPFAM" id="SSF52833">
    <property type="entry name" value="Thioredoxin-like"/>
    <property type="match status" value="1"/>
</dbReference>
<keyword evidence="1" id="KW-0676">Redox-active center</keyword>
<evidence type="ECO:0000313" key="5">
    <source>
        <dbReference type="Proteomes" id="UP000315303"/>
    </source>
</evidence>
<feature type="chain" id="PRO_5021247300" evidence="2">
    <location>
        <begin position="23"/>
        <end position="160"/>
    </location>
</feature>
<evidence type="ECO:0000256" key="2">
    <source>
        <dbReference type="SAM" id="SignalP"/>
    </source>
</evidence>
<dbReference type="InterPro" id="IPR017937">
    <property type="entry name" value="Thioredoxin_CS"/>
</dbReference>
<dbReference type="Gene3D" id="3.40.30.10">
    <property type="entry name" value="Glutaredoxin"/>
    <property type="match status" value="1"/>
</dbReference>
<accession>A0A502L5M8</accession>
<organism evidence="4 5">
    <name type="scientific">Litorilituus lipolyticus</name>
    <dbReference type="NCBI Taxonomy" id="2491017"/>
    <lineage>
        <taxon>Bacteria</taxon>
        <taxon>Pseudomonadati</taxon>
        <taxon>Pseudomonadota</taxon>
        <taxon>Gammaproteobacteria</taxon>
        <taxon>Alteromonadales</taxon>
        <taxon>Colwelliaceae</taxon>
        <taxon>Litorilituus</taxon>
    </lineage>
</organism>
<sequence>MQAVKQLFIITFLWCVSTSSFAIDKAKPWQLKTQSGESISLAQFHGKPVILHFWATWCPYCKKLQPTLVELQKKYQDAGVVIVSISFREDEGAKPQDAIYQRGFSFITAVNGEQVAKEYEVRGTPTTFFLNRSHDIIFKSTSSNTEDPRLELAMKEITKQ</sequence>
<feature type="signal peptide" evidence="2">
    <location>
        <begin position="1"/>
        <end position="22"/>
    </location>
</feature>
<dbReference type="GO" id="GO:0015036">
    <property type="term" value="F:disulfide oxidoreductase activity"/>
    <property type="evidence" value="ECO:0007669"/>
    <property type="project" value="UniProtKB-ARBA"/>
</dbReference>
<dbReference type="InterPro" id="IPR013766">
    <property type="entry name" value="Thioredoxin_domain"/>
</dbReference>
<evidence type="ECO:0000313" key="4">
    <source>
        <dbReference type="EMBL" id="TPH19220.1"/>
    </source>
</evidence>
<name>A0A502L5M8_9GAMM</name>
<evidence type="ECO:0000259" key="3">
    <source>
        <dbReference type="PROSITE" id="PS51352"/>
    </source>
</evidence>
<proteinExistence type="predicted"/>
<dbReference type="PANTHER" id="PTHR42852">
    <property type="entry name" value="THIOL:DISULFIDE INTERCHANGE PROTEIN DSBE"/>
    <property type="match status" value="1"/>
</dbReference>
<dbReference type="InterPro" id="IPR036249">
    <property type="entry name" value="Thioredoxin-like_sf"/>
</dbReference>
<comment type="caution">
    <text evidence="4">The sequence shown here is derived from an EMBL/GenBank/DDBJ whole genome shotgun (WGS) entry which is preliminary data.</text>
</comment>
<gene>
    <name evidence="4" type="ORF">EPA86_00375</name>
</gene>
<dbReference type="PROSITE" id="PS00194">
    <property type="entry name" value="THIOREDOXIN_1"/>
    <property type="match status" value="1"/>
</dbReference>
<dbReference type="EMBL" id="SAWY01000001">
    <property type="protein sequence ID" value="TPH19220.1"/>
    <property type="molecule type" value="Genomic_DNA"/>
</dbReference>
<evidence type="ECO:0000256" key="1">
    <source>
        <dbReference type="ARBA" id="ARBA00023284"/>
    </source>
</evidence>
<protein>
    <submittedName>
        <fullName evidence="4">TlpA family protein disulfide reductase</fullName>
    </submittedName>
</protein>
<dbReference type="Proteomes" id="UP000315303">
    <property type="component" value="Unassembled WGS sequence"/>
</dbReference>
<keyword evidence="2" id="KW-0732">Signal</keyword>
<dbReference type="AlphaFoldDB" id="A0A502L5M8"/>
<dbReference type="Pfam" id="PF00578">
    <property type="entry name" value="AhpC-TSA"/>
    <property type="match status" value="1"/>
</dbReference>
<dbReference type="RefSeq" id="WP_140600763.1">
    <property type="nucleotide sequence ID" value="NZ_SAWY01000001.1"/>
</dbReference>
<dbReference type="CDD" id="cd02966">
    <property type="entry name" value="TlpA_like_family"/>
    <property type="match status" value="1"/>
</dbReference>
<dbReference type="PANTHER" id="PTHR42852:SF17">
    <property type="entry name" value="THIOREDOXIN-LIKE PROTEIN HI_1115"/>
    <property type="match status" value="1"/>
</dbReference>
<dbReference type="GO" id="GO:0016209">
    <property type="term" value="F:antioxidant activity"/>
    <property type="evidence" value="ECO:0007669"/>
    <property type="project" value="InterPro"/>
</dbReference>
<dbReference type="PROSITE" id="PS51352">
    <property type="entry name" value="THIOREDOXIN_2"/>
    <property type="match status" value="1"/>
</dbReference>
<keyword evidence="5" id="KW-1185">Reference proteome</keyword>
<feature type="domain" description="Thioredoxin" evidence="3">
    <location>
        <begin position="20"/>
        <end position="159"/>
    </location>
</feature>
<dbReference type="InterPro" id="IPR000866">
    <property type="entry name" value="AhpC/TSA"/>
</dbReference>
<reference evidence="4 5" key="1">
    <citation type="submission" date="2019-01" db="EMBL/GenBank/DDBJ databases">
        <title>Litorilituus lipolytica sp. nov., isolated from intertidal sand of the Yellow Sea in China.</title>
        <authorList>
            <person name="Liu A."/>
        </authorList>
    </citation>
    <scope>NUCLEOTIDE SEQUENCE [LARGE SCALE GENOMIC DNA]</scope>
    <source>
        <strain evidence="4 5">RZ04</strain>
    </source>
</reference>
<dbReference type="InterPro" id="IPR050553">
    <property type="entry name" value="Thioredoxin_ResA/DsbE_sf"/>
</dbReference>
<dbReference type="OrthoDB" id="9799347at2"/>